<evidence type="ECO:0000313" key="1">
    <source>
        <dbReference type="EMBL" id="MBX39579.1"/>
    </source>
</evidence>
<accession>A0A2P2NAS9</accession>
<name>A0A2P2NAS9_RHIMU</name>
<sequence length="60" mass="7057">MQQGFSLITIIHNELKFCSTSLHIRFSLTTLKNWNPQNLKLSKSEHKHASKMKLKAMNFR</sequence>
<reference evidence="1" key="1">
    <citation type="submission" date="2018-02" db="EMBL/GenBank/DDBJ databases">
        <title>Rhizophora mucronata_Transcriptome.</title>
        <authorList>
            <person name="Meera S.P."/>
            <person name="Sreeshan A."/>
            <person name="Augustine A."/>
        </authorList>
    </citation>
    <scope>NUCLEOTIDE SEQUENCE</scope>
    <source>
        <tissue evidence="1">Leaf</tissue>
    </source>
</reference>
<proteinExistence type="predicted"/>
<organism evidence="1">
    <name type="scientific">Rhizophora mucronata</name>
    <name type="common">Asiatic mangrove</name>
    <dbReference type="NCBI Taxonomy" id="61149"/>
    <lineage>
        <taxon>Eukaryota</taxon>
        <taxon>Viridiplantae</taxon>
        <taxon>Streptophyta</taxon>
        <taxon>Embryophyta</taxon>
        <taxon>Tracheophyta</taxon>
        <taxon>Spermatophyta</taxon>
        <taxon>Magnoliopsida</taxon>
        <taxon>eudicotyledons</taxon>
        <taxon>Gunneridae</taxon>
        <taxon>Pentapetalae</taxon>
        <taxon>rosids</taxon>
        <taxon>fabids</taxon>
        <taxon>Malpighiales</taxon>
        <taxon>Rhizophoraceae</taxon>
        <taxon>Rhizophora</taxon>
    </lineage>
</organism>
<dbReference type="EMBL" id="GGEC01059095">
    <property type="protein sequence ID" value="MBX39579.1"/>
    <property type="molecule type" value="Transcribed_RNA"/>
</dbReference>
<protein>
    <submittedName>
        <fullName evidence="1">Uncharacterized protein</fullName>
    </submittedName>
</protein>
<dbReference type="AlphaFoldDB" id="A0A2P2NAS9"/>